<dbReference type="Gene3D" id="2.60.120.10">
    <property type="entry name" value="Jelly Rolls"/>
    <property type="match status" value="2"/>
</dbReference>
<evidence type="ECO:0000259" key="10">
    <source>
        <dbReference type="Pfam" id="PF05726"/>
    </source>
</evidence>
<feature type="region of interest" description="Disordered" evidence="8">
    <location>
        <begin position="127"/>
        <end position="149"/>
    </location>
</feature>
<proteinExistence type="inferred from homology"/>
<evidence type="ECO:0000259" key="9">
    <source>
        <dbReference type="Pfam" id="PF02678"/>
    </source>
</evidence>
<evidence type="ECO:0000256" key="2">
    <source>
        <dbReference type="ARBA" id="ARBA00008416"/>
    </source>
</evidence>
<feature type="domain" description="Pirin N-terminal" evidence="9">
    <location>
        <begin position="268"/>
        <end position="363"/>
    </location>
</feature>
<dbReference type="InterPro" id="IPR003829">
    <property type="entry name" value="Pirin_N_dom"/>
</dbReference>
<dbReference type="FunFam" id="2.60.120.10:FF:000055">
    <property type="entry name" value="pirin"/>
    <property type="match status" value="1"/>
</dbReference>
<dbReference type="InterPro" id="IPR008778">
    <property type="entry name" value="Pirin_C_dom"/>
</dbReference>
<dbReference type="InterPro" id="IPR014710">
    <property type="entry name" value="RmlC-like_jellyroll"/>
</dbReference>
<dbReference type="Pfam" id="PF05726">
    <property type="entry name" value="Pirin_C"/>
    <property type="match status" value="1"/>
</dbReference>
<dbReference type="OrthoDB" id="198735at2759"/>
<comment type="subcellular location">
    <subcellularLocation>
        <location evidence="1">Nucleus</location>
    </subcellularLocation>
</comment>
<feature type="domain" description="Pirin C-terminal" evidence="10">
    <location>
        <begin position="416"/>
        <end position="521"/>
    </location>
</feature>
<dbReference type="GO" id="GO:0005634">
    <property type="term" value="C:nucleus"/>
    <property type="evidence" value="ECO:0007669"/>
    <property type="project" value="UniProtKB-SubCell"/>
</dbReference>
<comment type="similarity">
    <text evidence="2 7">Belongs to the pirin family.</text>
</comment>
<keyword evidence="6" id="KW-0687">Ribonucleoprotein</keyword>
<evidence type="ECO:0000313" key="11">
    <source>
        <dbReference type="EMBL" id="URD91830.1"/>
    </source>
</evidence>
<dbReference type="GO" id="GO:1990904">
    <property type="term" value="C:ribonucleoprotein complex"/>
    <property type="evidence" value="ECO:0007669"/>
    <property type="project" value="UniProtKB-KW"/>
</dbReference>
<dbReference type="GO" id="GO:0005840">
    <property type="term" value="C:ribosome"/>
    <property type="evidence" value="ECO:0007669"/>
    <property type="project" value="UniProtKB-KW"/>
</dbReference>
<evidence type="ECO:0000256" key="4">
    <source>
        <dbReference type="ARBA" id="ARBA00022980"/>
    </source>
</evidence>
<keyword evidence="12" id="KW-1185">Reference proteome</keyword>
<dbReference type="GO" id="GO:0003735">
    <property type="term" value="F:structural constituent of ribosome"/>
    <property type="evidence" value="ECO:0007669"/>
    <property type="project" value="InterPro"/>
</dbReference>
<name>A0A9E7JSD5_9LILI</name>
<dbReference type="PANTHER" id="PTHR13903">
    <property type="entry name" value="PIRIN-RELATED"/>
    <property type="match status" value="1"/>
</dbReference>
<dbReference type="InterPro" id="IPR001515">
    <property type="entry name" value="Ribosomal_eL32"/>
</dbReference>
<dbReference type="SUPFAM" id="SSF51182">
    <property type="entry name" value="RmlC-like cupins"/>
    <property type="match status" value="1"/>
</dbReference>
<dbReference type="InterPro" id="IPR036351">
    <property type="entry name" value="Ribosomal_eL32_sf"/>
</dbReference>
<keyword evidence="4" id="KW-0689">Ribosomal protein</keyword>
<reference evidence="11" key="1">
    <citation type="submission" date="2022-05" db="EMBL/GenBank/DDBJ databases">
        <title>The Musa troglodytarum L. genome provides insights into the mechanism of non-climacteric behaviour and enrichment of carotenoids.</title>
        <authorList>
            <person name="Wang J."/>
        </authorList>
    </citation>
    <scope>NUCLEOTIDE SEQUENCE</scope>
    <source>
        <tissue evidence="11">Leaf</tissue>
    </source>
</reference>
<evidence type="ECO:0000256" key="5">
    <source>
        <dbReference type="ARBA" id="ARBA00023242"/>
    </source>
</evidence>
<feature type="compositionally biased region" description="Basic and acidic residues" evidence="8">
    <location>
        <begin position="237"/>
        <end position="247"/>
    </location>
</feature>
<gene>
    <name evidence="11" type="ORF">MUK42_00424</name>
</gene>
<organism evidence="11 12">
    <name type="scientific">Musa troglodytarum</name>
    <name type="common">fe'i banana</name>
    <dbReference type="NCBI Taxonomy" id="320322"/>
    <lineage>
        <taxon>Eukaryota</taxon>
        <taxon>Viridiplantae</taxon>
        <taxon>Streptophyta</taxon>
        <taxon>Embryophyta</taxon>
        <taxon>Tracheophyta</taxon>
        <taxon>Spermatophyta</taxon>
        <taxon>Magnoliopsida</taxon>
        <taxon>Liliopsida</taxon>
        <taxon>Zingiberales</taxon>
        <taxon>Musaceae</taxon>
        <taxon>Musa</taxon>
    </lineage>
</organism>
<evidence type="ECO:0000313" key="12">
    <source>
        <dbReference type="Proteomes" id="UP001055439"/>
    </source>
</evidence>
<dbReference type="AlphaFoldDB" id="A0A9E7JSD5"/>
<accession>A0A9E7JSD5</accession>
<dbReference type="SMART" id="SM01393">
    <property type="entry name" value="Ribosomal_L32e"/>
    <property type="match status" value="1"/>
</dbReference>
<evidence type="ECO:0000256" key="7">
    <source>
        <dbReference type="RuleBase" id="RU003457"/>
    </source>
</evidence>
<comment type="similarity">
    <text evidence="3">Belongs to the eukaryotic ribosomal protein eL32 family.</text>
</comment>
<dbReference type="SUPFAM" id="SSF52042">
    <property type="entry name" value="Ribosomal protein L32e"/>
    <property type="match status" value="1"/>
</dbReference>
<evidence type="ECO:0000256" key="8">
    <source>
        <dbReference type="SAM" id="MobiDB-lite"/>
    </source>
</evidence>
<protein>
    <submittedName>
        <fullName evidence="11">Pirin-like protein</fullName>
    </submittedName>
</protein>
<evidence type="ECO:0000256" key="6">
    <source>
        <dbReference type="ARBA" id="ARBA00023274"/>
    </source>
</evidence>
<dbReference type="Pfam" id="PF02678">
    <property type="entry name" value="Pirin"/>
    <property type="match status" value="1"/>
</dbReference>
<dbReference type="CDD" id="cd00513">
    <property type="entry name" value="Ribosomal_L32_L32e"/>
    <property type="match status" value="1"/>
</dbReference>
<dbReference type="CDD" id="cd02247">
    <property type="entry name" value="cupin_pirin_C"/>
    <property type="match status" value="1"/>
</dbReference>
<dbReference type="GO" id="GO:0006412">
    <property type="term" value="P:translation"/>
    <property type="evidence" value="ECO:0007669"/>
    <property type="project" value="InterPro"/>
</dbReference>
<dbReference type="Pfam" id="PF01655">
    <property type="entry name" value="Ribosomal_L32e"/>
    <property type="match status" value="1"/>
</dbReference>
<dbReference type="Proteomes" id="UP001055439">
    <property type="component" value="Chromosome 3"/>
</dbReference>
<dbReference type="EMBL" id="CP097505">
    <property type="protein sequence ID" value="URD91830.1"/>
    <property type="molecule type" value="Genomic_DNA"/>
</dbReference>
<dbReference type="InterPro" id="IPR011051">
    <property type="entry name" value="RmlC_Cupin_sf"/>
</dbReference>
<sequence>MAVPLLTKKIVKKRVKKFKRPQSDRKICVKPNWRRPKGIDSRVRRKFKGCTLMPNIGYGSDKKTRHYLPNGFKKFVVHNVSELELLMMHNRTYCAEIAHHVSTRKRKLIVERATQLDVVVTNKLARLRSQEDEPGPTTPPPSAAPDPIATSPSISCQGCLRFSEQRREGVAISNACTLDHDEMGSINSSLLRVRSPSPPIKRAIFFFACYLIIFALWSSSSFDDLDSKAESSSSQKKMGDHETPRIEKPRQVVKKVLARSQPEGVGATVRRSIGRAELRSLDPFLMLDEFTVSAPAGFPDHPHRGFETVTYMLEVGAFTHQDFAGHKGTIRAGDLQWMTAGRGIVHSEMPAAGGENKGLQLWINLSSKDKMMEPRYQELQSKDISRVEKDGVDVRIIAGESFGVRSPVYTRTPTMYLDFTLNPGARVDQPIPDSWNAFAYIIEGEGLFGGPEDATAATSHHALVLGPGDGLSVRNPSARPLRFVLLGGQPLGEPAVQHGPFVMNTQAEIRRAFEDYQYHKNGFEKARHWRSQP</sequence>
<evidence type="ECO:0000256" key="1">
    <source>
        <dbReference type="ARBA" id="ARBA00004123"/>
    </source>
</evidence>
<evidence type="ECO:0000256" key="3">
    <source>
        <dbReference type="ARBA" id="ARBA00008431"/>
    </source>
</evidence>
<dbReference type="InterPro" id="IPR012093">
    <property type="entry name" value="Pirin"/>
</dbReference>
<feature type="region of interest" description="Disordered" evidence="8">
    <location>
        <begin position="227"/>
        <end position="247"/>
    </location>
</feature>
<keyword evidence="5" id="KW-0539">Nucleus</keyword>
<dbReference type="CDD" id="cd02909">
    <property type="entry name" value="cupin_pirin_N"/>
    <property type="match status" value="1"/>
</dbReference>
<dbReference type="PANTHER" id="PTHR13903:SF8">
    <property type="entry name" value="PIRIN"/>
    <property type="match status" value="1"/>
</dbReference>